<proteinExistence type="predicted"/>
<dbReference type="Pfam" id="PF10706">
    <property type="entry name" value="Aminoglyc_resit"/>
    <property type="match status" value="1"/>
</dbReference>
<dbReference type="EMBL" id="BMEL01000005">
    <property type="protein sequence ID" value="GGF33467.1"/>
    <property type="molecule type" value="Genomic_DNA"/>
</dbReference>
<accession>A0A917F1I2</accession>
<evidence type="ECO:0008006" key="3">
    <source>
        <dbReference type="Google" id="ProtNLM"/>
    </source>
</evidence>
<reference evidence="1" key="2">
    <citation type="submission" date="2020-09" db="EMBL/GenBank/DDBJ databases">
        <authorList>
            <person name="Sun Q."/>
            <person name="Zhou Y."/>
        </authorList>
    </citation>
    <scope>NUCLEOTIDE SEQUENCE</scope>
    <source>
        <strain evidence="1">CGMCC 1.12153</strain>
    </source>
</reference>
<dbReference type="RefSeq" id="WP_229735417.1">
    <property type="nucleotide sequence ID" value="NZ_BMEL01000005.1"/>
</dbReference>
<sequence>MFEPCLQVKEFMEDFEGKWLIAGGWAIDLHIGEETREHEDIEAAVFREDLLPLSEWLQNWRTFVVDRSRMIEENVDESLEEHIHEIHAHREEAKLEILLNLKSKEKWKFRRDPQITFPLNRMNLQSEHGIPYLNPEIVLLYKAKNTQDKDEQDFQSVFPYLNEQQKEWLKQALIIHQPKHHWLESLLY</sequence>
<dbReference type="Gene3D" id="3.30.460.40">
    <property type="match status" value="1"/>
</dbReference>
<keyword evidence="2" id="KW-1185">Reference proteome</keyword>
<protein>
    <recommendedName>
        <fullName evidence="3">Amino acid transporter</fullName>
    </recommendedName>
</protein>
<dbReference type="Proteomes" id="UP000660110">
    <property type="component" value="Unassembled WGS sequence"/>
</dbReference>
<comment type="caution">
    <text evidence="1">The sequence shown here is derived from an EMBL/GenBank/DDBJ whole genome shotgun (WGS) entry which is preliminary data.</text>
</comment>
<dbReference type="AlphaFoldDB" id="A0A917F1I2"/>
<organism evidence="1 2">
    <name type="scientific">Halobacillus andaensis</name>
    <dbReference type="NCBI Taxonomy" id="1176239"/>
    <lineage>
        <taxon>Bacteria</taxon>
        <taxon>Bacillati</taxon>
        <taxon>Bacillota</taxon>
        <taxon>Bacilli</taxon>
        <taxon>Bacillales</taxon>
        <taxon>Bacillaceae</taxon>
        <taxon>Halobacillus</taxon>
    </lineage>
</organism>
<name>A0A917F1I2_HALAA</name>
<evidence type="ECO:0000313" key="1">
    <source>
        <dbReference type="EMBL" id="GGF33467.1"/>
    </source>
</evidence>
<evidence type="ECO:0000313" key="2">
    <source>
        <dbReference type="Proteomes" id="UP000660110"/>
    </source>
</evidence>
<reference evidence="1" key="1">
    <citation type="journal article" date="2014" name="Int. J. Syst. Evol. Microbiol.">
        <title>Complete genome sequence of Corynebacterium casei LMG S-19264T (=DSM 44701T), isolated from a smear-ripened cheese.</title>
        <authorList>
            <consortium name="US DOE Joint Genome Institute (JGI-PGF)"/>
            <person name="Walter F."/>
            <person name="Albersmeier A."/>
            <person name="Kalinowski J."/>
            <person name="Ruckert C."/>
        </authorList>
    </citation>
    <scope>NUCLEOTIDE SEQUENCE</scope>
    <source>
        <strain evidence="1">CGMCC 1.12153</strain>
    </source>
</reference>
<dbReference type="InterPro" id="IPR019646">
    <property type="entry name" value="Aminoglyc_AdlTrfase"/>
</dbReference>
<gene>
    <name evidence="1" type="ORF">GCM10010954_35790</name>
</gene>